<dbReference type="EMBL" id="ML120463">
    <property type="protein sequence ID" value="RPA92893.1"/>
    <property type="molecule type" value="Genomic_DNA"/>
</dbReference>
<proteinExistence type="predicted"/>
<accession>A0A3N4J3I6</accession>
<gene>
    <name evidence="2" type="ORF">L873DRAFT_1816832</name>
</gene>
<organism evidence="2 3">
    <name type="scientific">Choiromyces venosus 120613-1</name>
    <dbReference type="NCBI Taxonomy" id="1336337"/>
    <lineage>
        <taxon>Eukaryota</taxon>
        <taxon>Fungi</taxon>
        <taxon>Dikarya</taxon>
        <taxon>Ascomycota</taxon>
        <taxon>Pezizomycotina</taxon>
        <taxon>Pezizomycetes</taxon>
        <taxon>Pezizales</taxon>
        <taxon>Tuberaceae</taxon>
        <taxon>Choiromyces</taxon>
    </lineage>
</organism>
<feature type="compositionally biased region" description="Polar residues" evidence="1">
    <location>
        <begin position="26"/>
        <end position="36"/>
    </location>
</feature>
<keyword evidence="3" id="KW-1185">Reference proteome</keyword>
<reference evidence="2 3" key="1">
    <citation type="journal article" date="2018" name="Nat. Ecol. Evol.">
        <title>Pezizomycetes genomes reveal the molecular basis of ectomycorrhizal truffle lifestyle.</title>
        <authorList>
            <person name="Murat C."/>
            <person name="Payen T."/>
            <person name="Noel B."/>
            <person name="Kuo A."/>
            <person name="Morin E."/>
            <person name="Chen J."/>
            <person name="Kohler A."/>
            <person name="Krizsan K."/>
            <person name="Balestrini R."/>
            <person name="Da Silva C."/>
            <person name="Montanini B."/>
            <person name="Hainaut M."/>
            <person name="Levati E."/>
            <person name="Barry K.W."/>
            <person name="Belfiori B."/>
            <person name="Cichocki N."/>
            <person name="Clum A."/>
            <person name="Dockter R.B."/>
            <person name="Fauchery L."/>
            <person name="Guy J."/>
            <person name="Iotti M."/>
            <person name="Le Tacon F."/>
            <person name="Lindquist E.A."/>
            <person name="Lipzen A."/>
            <person name="Malagnac F."/>
            <person name="Mello A."/>
            <person name="Molinier V."/>
            <person name="Miyauchi S."/>
            <person name="Poulain J."/>
            <person name="Riccioni C."/>
            <person name="Rubini A."/>
            <person name="Sitrit Y."/>
            <person name="Splivallo R."/>
            <person name="Traeger S."/>
            <person name="Wang M."/>
            <person name="Zifcakova L."/>
            <person name="Wipf D."/>
            <person name="Zambonelli A."/>
            <person name="Paolocci F."/>
            <person name="Nowrousian M."/>
            <person name="Ottonello S."/>
            <person name="Baldrian P."/>
            <person name="Spatafora J.W."/>
            <person name="Henrissat B."/>
            <person name="Nagy L.G."/>
            <person name="Aury J.M."/>
            <person name="Wincker P."/>
            <person name="Grigoriev I.V."/>
            <person name="Bonfante P."/>
            <person name="Martin F.M."/>
        </authorList>
    </citation>
    <scope>NUCLEOTIDE SEQUENCE [LARGE SCALE GENOMIC DNA]</scope>
    <source>
        <strain evidence="2 3">120613-1</strain>
    </source>
</reference>
<protein>
    <submittedName>
        <fullName evidence="2">Uncharacterized protein</fullName>
    </submittedName>
</protein>
<dbReference type="Proteomes" id="UP000276215">
    <property type="component" value="Unassembled WGS sequence"/>
</dbReference>
<name>A0A3N4J3I6_9PEZI</name>
<dbReference type="AlphaFoldDB" id="A0A3N4J3I6"/>
<evidence type="ECO:0000256" key="1">
    <source>
        <dbReference type="SAM" id="MobiDB-lite"/>
    </source>
</evidence>
<evidence type="ECO:0000313" key="3">
    <source>
        <dbReference type="Proteomes" id="UP000276215"/>
    </source>
</evidence>
<evidence type="ECO:0000313" key="2">
    <source>
        <dbReference type="EMBL" id="RPA92893.1"/>
    </source>
</evidence>
<feature type="region of interest" description="Disordered" evidence="1">
    <location>
        <begin position="18"/>
        <end position="40"/>
    </location>
</feature>
<sequence length="108" mass="12152">MVQVSMINNFKLQSQNYPPPAMLEVTHNTQQPSPCQERTHPAGKLSRLFKSSTPTLDFLIANTRSLHMTSAFHSEQNAASHFLLSDKGINRKGLILYSPVFELPTNKK</sequence>